<keyword evidence="3" id="KW-1185">Reference proteome</keyword>
<comment type="caution">
    <text evidence="2">The sequence shown here is derived from an EMBL/GenBank/DDBJ whole genome shotgun (WGS) entry which is preliminary data.</text>
</comment>
<name>A0A125TZF5_9GAMM</name>
<dbReference type="Proteomes" id="UP000023435">
    <property type="component" value="Unassembled WGS sequence"/>
</dbReference>
<sequence length="40" mass="4134">MEGGPDRPIGGRAAASSQADVDPRARAPAQARRSHRHGIG</sequence>
<protein>
    <submittedName>
        <fullName evidence="2">Uncharacterized protein</fullName>
    </submittedName>
</protein>
<dbReference type="EMBL" id="JAJA02000003">
    <property type="protein sequence ID" value="KWS02039.1"/>
    <property type="molecule type" value="Genomic_DNA"/>
</dbReference>
<gene>
    <name evidence="2" type="ORF">AZ78_5172</name>
</gene>
<evidence type="ECO:0000256" key="1">
    <source>
        <dbReference type="SAM" id="MobiDB-lite"/>
    </source>
</evidence>
<organism evidence="2 3">
    <name type="scientific">Lysobacter capsici AZ78</name>
    <dbReference type="NCBI Taxonomy" id="1444315"/>
    <lineage>
        <taxon>Bacteria</taxon>
        <taxon>Pseudomonadati</taxon>
        <taxon>Pseudomonadota</taxon>
        <taxon>Gammaproteobacteria</taxon>
        <taxon>Lysobacterales</taxon>
        <taxon>Lysobacteraceae</taxon>
        <taxon>Lysobacter</taxon>
    </lineage>
</organism>
<dbReference type="AlphaFoldDB" id="A0A125TZF5"/>
<feature type="region of interest" description="Disordered" evidence="1">
    <location>
        <begin position="1"/>
        <end position="40"/>
    </location>
</feature>
<proteinExistence type="predicted"/>
<evidence type="ECO:0000313" key="2">
    <source>
        <dbReference type="EMBL" id="KWS02039.1"/>
    </source>
</evidence>
<accession>A0A125TZF5</accession>
<evidence type="ECO:0000313" key="3">
    <source>
        <dbReference type="Proteomes" id="UP000023435"/>
    </source>
</evidence>
<reference evidence="2 3" key="1">
    <citation type="journal article" date="2014" name="Genome Announc.">
        <title>Draft Genome Sequence of Lysobacter capsici AZ78, a Bacterium Antagonistic to Plant-Pathogenic Oomycetes.</title>
        <authorList>
            <person name="Puopolo G."/>
            <person name="Sonego P."/>
            <person name="Engelen K."/>
            <person name="Pertot I."/>
        </authorList>
    </citation>
    <scope>NUCLEOTIDE SEQUENCE [LARGE SCALE GENOMIC DNA]</scope>
    <source>
        <strain evidence="2 3">AZ78</strain>
    </source>
</reference>